<evidence type="ECO:0000256" key="1">
    <source>
        <dbReference type="ARBA" id="ARBA00022908"/>
    </source>
</evidence>
<dbReference type="Pfam" id="PF00589">
    <property type="entry name" value="Phage_integrase"/>
    <property type="match status" value="1"/>
</dbReference>
<keyword evidence="3" id="KW-0233">DNA recombination</keyword>
<dbReference type="InterPro" id="IPR013762">
    <property type="entry name" value="Integrase-like_cat_sf"/>
</dbReference>
<dbReference type="InterPro" id="IPR010998">
    <property type="entry name" value="Integrase_recombinase_N"/>
</dbReference>
<keyword evidence="9" id="KW-1185">Reference proteome</keyword>
<feature type="region of interest" description="Disordered" evidence="5">
    <location>
        <begin position="168"/>
        <end position="190"/>
    </location>
</feature>
<evidence type="ECO:0000256" key="2">
    <source>
        <dbReference type="ARBA" id="ARBA00023125"/>
    </source>
</evidence>
<evidence type="ECO:0000256" key="5">
    <source>
        <dbReference type="SAM" id="MobiDB-lite"/>
    </source>
</evidence>
<proteinExistence type="predicted"/>
<organism evidence="8 9">
    <name type="scientific">Halomarina salina</name>
    <dbReference type="NCBI Taxonomy" id="1872699"/>
    <lineage>
        <taxon>Archaea</taxon>
        <taxon>Methanobacteriati</taxon>
        <taxon>Methanobacteriota</taxon>
        <taxon>Stenosarchaea group</taxon>
        <taxon>Halobacteria</taxon>
        <taxon>Halobacteriales</taxon>
        <taxon>Natronomonadaceae</taxon>
        <taxon>Halomarina</taxon>
    </lineage>
</organism>
<dbReference type="EMBL" id="JBHSQH010000001">
    <property type="protein sequence ID" value="MFC5970789.1"/>
    <property type="molecule type" value="Genomic_DNA"/>
</dbReference>
<dbReference type="GO" id="GO:0015074">
    <property type="term" value="P:DNA integration"/>
    <property type="evidence" value="ECO:0007669"/>
    <property type="project" value="UniProtKB-KW"/>
</dbReference>
<dbReference type="InterPro" id="IPR050090">
    <property type="entry name" value="Tyrosine_recombinase_XerCD"/>
</dbReference>
<name>A0ABD5RKR8_9EURY</name>
<dbReference type="Gene3D" id="1.10.443.10">
    <property type="entry name" value="Intergrase catalytic core"/>
    <property type="match status" value="1"/>
</dbReference>
<dbReference type="InterPro" id="IPR011010">
    <property type="entry name" value="DNA_brk_join_enz"/>
</dbReference>
<dbReference type="CDD" id="cd00397">
    <property type="entry name" value="DNA_BRE_C"/>
    <property type="match status" value="1"/>
</dbReference>
<protein>
    <submittedName>
        <fullName evidence="8">Tyrosine-type recombinase/integrase</fullName>
    </submittedName>
</protein>
<evidence type="ECO:0000313" key="9">
    <source>
        <dbReference type="Proteomes" id="UP001596099"/>
    </source>
</evidence>
<accession>A0ABD5RKR8</accession>
<dbReference type="AlphaFoldDB" id="A0ABD5RKR8"/>
<dbReference type="InterPro" id="IPR002104">
    <property type="entry name" value="Integrase_catalytic"/>
</dbReference>
<keyword evidence="2 4" id="KW-0238">DNA-binding</keyword>
<dbReference type="InterPro" id="IPR044068">
    <property type="entry name" value="CB"/>
</dbReference>
<dbReference type="RefSeq" id="WP_247413712.1">
    <property type="nucleotide sequence ID" value="NZ_JALLGW010000001.1"/>
</dbReference>
<feature type="domain" description="Core-binding (CB)" evidence="7">
    <location>
        <begin position="4"/>
        <end position="87"/>
    </location>
</feature>
<dbReference type="Gene3D" id="1.10.150.130">
    <property type="match status" value="1"/>
</dbReference>
<dbReference type="SUPFAM" id="SSF56349">
    <property type="entry name" value="DNA breaking-rejoining enzymes"/>
    <property type="match status" value="1"/>
</dbReference>
<dbReference type="PANTHER" id="PTHR30349">
    <property type="entry name" value="PHAGE INTEGRASE-RELATED"/>
    <property type="match status" value="1"/>
</dbReference>
<dbReference type="Pfam" id="PF02899">
    <property type="entry name" value="Phage_int_SAM_1"/>
    <property type="match status" value="1"/>
</dbReference>
<dbReference type="PANTHER" id="PTHR30349:SF41">
    <property type="entry name" value="INTEGRASE_RECOMBINASE PROTEIN MJ0367-RELATED"/>
    <property type="match status" value="1"/>
</dbReference>
<dbReference type="PROSITE" id="PS51900">
    <property type="entry name" value="CB"/>
    <property type="match status" value="1"/>
</dbReference>
<evidence type="ECO:0000259" key="7">
    <source>
        <dbReference type="PROSITE" id="PS51900"/>
    </source>
</evidence>
<sequence>MNATPPHDAKNRYLKDKSTEVTDSTLANYKTTLNIFCDWLGDRGILFLNTLTSDDIQQFKEWRGEGVKTITLKTDMTCIKGFVRFCEHINAVPDGLHMMVRVPKPNHEDEVASSILSRNEATAILAYLDKHEYASLRHVMFLLLWKTGMRRSALYALDVDDFDGGPKPHLRLRHRPHEGTPLKNKHRGERDVRISSETAAVISDFLKWNHPGAEDEYGRTALIMSSQGNRCEPSTIQRNIYTVTRPCHYTGECPLGRDFSECEATSYNTASKCPASVGPHALRRGYVTESLNAGQPKDVTADRVDMSLEVLDKHYDHATKSQKMERREDYLIDI</sequence>
<reference evidence="8 9" key="1">
    <citation type="journal article" date="2019" name="Int. J. Syst. Evol. Microbiol.">
        <title>The Global Catalogue of Microorganisms (GCM) 10K type strain sequencing project: providing services to taxonomists for standard genome sequencing and annotation.</title>
        <authorList>
            <consortium name="The Broad Institute Genomics Platform"/>
            <consortium name="The Broad Institute Genome Sequencing Center for Infectious Disease"/>
            <person name="Wu L."/>
            <person name="Ma J."/>
        </authorList>
    </citation>
    <scope>NUCLEOTIDE SEQUENCE [LARGE SCALE GENOMIC DNA]</scope>
    <source>
        <strain evidence="8 9">CGMCC 1.12543</strain>
    </source>
</reference>
<dbReference type="Proteomes" id="UP001596099">
    <property type="component" value="Unassembled WGS sequence"/>
</dbReference>
<comment type="caution">
    <text evidence="8">The sequence shown here is derived from an EMBL/GenBank/DDBJ whole genome shotgun (WGS) entry which is preliminary data.</text>
</comment>
<gene>
    <name evidence="8" type="ORF">ACFPYI_05525</name>
</gene>
<evidence type="ECO:0000313" key="8">
    <source>
        <dbReference type="EMBL" id="MFC5970789.1"/>
    </source>
</evidence>
<evidence type="ECO:0000256" key="4">
    <source>
        <dbReference type="PROSITE-ProRule" id="PRU01248"/>
    </source>
</evidence>
<evidence type="ECO:0000256" key="3">
    <source>
        <dbReference type="ARBA" id="ARBA00023172"/>
    </source>
</evidence>
<keyword evidence="1" id="KW-0229">DNA integration</keyword>
<dbReference type="InterPro" id="IPR004107">
    <property type="entry name" value="Integrase_SAM-like_N"/>
</dbReference>
<dbReference type="PROSITE" id="PS51898">
    <property type="entry name" value="TYR_RECOMBINASE"/>
    <property type="match status" value="1"/>
</dbReference>
<dbReference type="GO" id="GO:0003677">
    <property type="term" value="F:DNA binding"/>
    <property type="evidence" value="ECO:0007669"/>
    <property type="project" value="UniProtKB-UniRule"/>
</dbReference>
<feature type="domain" description="Tyr recombinase" evidence="6">
    <location>
        <begin position="111"/>
        <end position="328"/>
    </location>
</feature>
<evidence type="ECO:0000259" key="6">
    <source>
        <dbReference type="PROSITE" id="PS51898"/>
    </source>
</evidence>
<dbReference type="GO" id="GO:0006310">
    <property type="term" value="P:DNA recombination"/>
    <property type="evidence" value="ECO:0007669"/>
    <property type="project" value="UniProtKB-KW"/>
</dbReference>